<feature type="transmembrane region" description="Helical" evidence="1">
    <location>
        <begin position="166"/>
        <end position="187"/>
    </location>
</feature>
<reference evidence="2" key="1">
    <citation type="submission" date="2022-10" db="EMBL/GenBank/DDBJ databases">
        <title>Description of Fervidibacillus gen. nov. in the family Fervidibacillaceae fam. nov. with two species, Fervidibacillus albus sp. nov., and Fervidibacillus halotolerans sp. nov., isolated from tidal flat sediments.</title>
        <authorList>
            <person name="Kwon K.K."/>
            <person name="Yang S.-H."/>
        </authorList>
    </citation>
    <scope>NUCLEOTIDE SEQUENCE</scope>
    <source>
        <strain evidence="2">JCM 19140</strain>
    </source>
</reference>
<protein>
    <submittedName>
        <fullName evidence="2">TIGR02206 family membrane protein</fullName>
    </submittedName>
</protein>
<evidence type="ECO:0000256" key="1">
    <source>
        <dbReference type="SAM" id="Phobius"/>
    </source>
</evidence>
<feature type="transmembrane region" description="Helical" evidence="1">
    <location>
        <begin position="139"/>
        <end position="159"/>
    </location>
</feature>
<dbReference type="EMBL" id="JAOUSF010000002">
    <property type="protein sequence ID" value="MCU9612954.1"/>
    <property type="molecule type" value="Genomic_DNA"/>
</dbReference>
<keyword evidence="3" id="KW-1185">Reference proteome</keyword>
<dbReference type="AlphaFoldDB" id="A0AAE3LQ19"/>
<dbReference type="Pfam" id="PF14808">
    <property type="entry name" value="TMEM164"/>
    <property type="match status" value="1"/>
</dbReference>
<feature type="transmembrane region" description="Helical" evidence="1">
    <location>
        <begin position="110"/>
        <end position="133"/>
    </location>
</feature>
<evidence type="ECO:0000313" key="2">
    <source>
        <dbReference type="EMBL" id="MCU9612954.1"/>
    </source>
</evidence>
<proteinExistence type="predicted"/>
<keyword evidence="1" id="KW-0812">Transmembrane</keyword>
<name>A0AAE3LQ19_9BACI</name>
<feature type="transmembrane region" description="Helical" evidence="1">
    <location>
        <begin position="26"/>
        <end position="45"/>
    </location>
</feature>
<dbReference type="RefSeq" id="WP_263072711.1">
    <property type="nucleotide sequence ID" value="NZ_JAOUSF010000002.1"/>
</dbReference>
<accession>A0AAE3LQ19</accession>
<feature type="transmembrane region" description="Helical" evidence="1">
    <location>
        <begin position="80"/>
        <end position="103"/>
    </location>
</feature>
<keyword evidence="1" id="KW-1133">Transmembrane helix</keyword>
<dbReference type="NCBIfam" id="TIGR02206">
    <property type="entry name" value="intg_mem_TP0381"/>
    <property type="match status" value="1"/>
</dbReference>
<feature type="transmembrane region" description="Helical" evidence="1">
    <location>
        <begin position="57"/>
        <end position="74"/>
    </location>
</feature>
<comment type="caution">
    <text evidence="2">The sequence shown here is derived from an EMBL/GenBank/DDBJ whole genome shotgun (WGS) entry which is preliminary data.</text>
</comment>
<keyword evidence="1" id="KW-0472">Membrane</keyword>
<feature type="transmembrane region" description="Helical" evidence="1">
    <location>
        <begin position="214"/>
        <end position="236"/>
    </location>
</feature>
<evidence type="ECO:0000313" key="3">
    <source>
        <dbReference type="Proteomes" id="UP001209318"/>
    </source>
</evidence>
<organism evidence="2 3">
    <name type="scientific">Perspicuibacillus lycopersici</name>
    <dbReference type="NCBI Taxonomy" id="1325689"/>
    <lineage>
        <taxon>Bacteria</taxon>
        <taxon>Bacillati</taxon>
        <taxon>Bacillota</taxon>
        <taxon>Bacilli</taxon>
        <taxon>Bacillales</taxon>
        <taxon>Bacillaceae</taxon>
        <taxon>Perspicuibacillus</taxon>
    </lineage>
</organism>
<dbReference type="Proteomes" id="UP001209318">
    <property type="component" value="Unassembled WGS sequence"/>
</dbReference>
<dbReference type="InterPro" id="IPR011737">
    <property type="entry name" value="CHP02206_TP0381"/>
</dbReference>
<gene>
    <name evidence="2" type="ORF">OEV98_05245</name>
</gene>
<sequence length="254" mass="29817">MLLEGRLPVGIFGIDYSLYSFSPFSFSHLFVLFLFLISCACLYVFRTNNFFPSRRLEYMIAFLLIGLELFYQLWSYANGIWLLSQSLPLELCSITLFLALLLIFTQKKIFYELVFFTALLGATQALITPVLAFDFPHTRFFHFFLSHMLLIWVALYYTWNKGYRPTIWSIVKVFLFLNLLLPFIMYINTVVNGNYMFLSYKPTSASLLDVLGPYPWYILSLEGILIGFSIILWLLFRKKKKHTAHIGLKYPIEK</sequence>